<dbReference type="Proteomes" id="UP001058074">
    <property type="component" value="Unassembled WGS sequence"/>
</dbReference>
<proteinExistence type="predicted"/>
<name>A0ACB5RF16_9CLOT</name>
<evidence type="ECO:0000313" key="2">
    <source>
        <dbReference type="Proteomes" id="UP001058074"/>
    </source>
</evidence>
<dbReference type="EMBL" id="BROD01000001">
    <property type="protein sequence ID" value="GKX67678.1"/>
    <property type="molecule type" value="Genomic_DNA"/>
</dbReference>
<protein>
    <submittedName>
        <fullName evidence="1">Uncharacterized protein</fullName>
    </submittedName>
</protein>
<sequence length="223" mass="24500">MANSVQENNSTSWKTIILLLIFFWPVGLILLYRKISIDKSATLKNSKTFNILGWVFVALSVISVLMILTGNLKTEDGSSTTGELMVALVFFGGGGAVMIYAAKKMKINAEKLKKYIAIIINNNQTSIDNIAAAVPISYEEAVKDLQKMIDNGYFEGAYIDVSNREIVLTNKKTKQNDFTSNVQMDGTANELQVKVVVCKSCGGNNKVVRGQVCECEYCGSLLE</sequence>
<organism evidence="1 2">
    <name type="scientific">Inconstantimicrobium mannanitabidum</name>
    <dbReference type="NCBI Taxonomy" id="1604901"/>
    <lineage>
        <taxon>Bacteria</taxon>
        <taxon>Bacillati</taxon>
        <taxon>Bacillota</taxon>
        <taxon>Clostridia</taxon>
        <taxon>Eubacteriales</taxon>
        <taxon>Clostridiaceae</taxon>
        <taxon>Inconstantimicrobium</taxon>
    </lineage>
</organism>
<reference evidence="1" key="1">
    <citation type="journal article" date="2025" name="Int. J. Syst. Evol. Microbiol.">
        <title>Inconstantimicrobium mannanitabidum sp. nov., a novel member of the family Clostridiaceae isolated from anoxic soil under the treatment of reductive soil disinfestation.</title>
        <authorList>
            <person name="Ueki A."/>
            <person name="Tonouchi A."/>
            <person name="Honma S."/>
            <person name="Kaku N."/>
            <person name="Ueki K."/>
        </authorList>
    </citation>
    <scope>NUCLEOTIDE SEQUENCE</scope>
    <source>
        <strain evidence="1">TW13</strain>
    </source>
</reference>
<keyword evidence="2" id="KW-1185">Reference proteome</keyword>
<gene>
    <name evidence="1" type="ORF">rsdtw13_29360</name>
</gene>
<comment type="caution">
    <text evidence="1">The sequence shown here is derived from an EMBL/GenBank/DDBJ whole genome shotgun (WGS) entry which is preliminary data.</text>
</comment>
<evidence type="ECO:0000313" key="1">
    <source>
        <dbReference type="EMBL" id="GKX67678.1"/>
    </source>
</evidence>
<accession>A0ACB5RF16</accession>